<dbReference type="EMBL" id="CATOUU010000003">
    <property type="protein sequence ID" value="CAI9912715.1"/>
    <property type="molecule type" value="Genomic_DNA"/>
</dbReference>
<dbReference type="Proteomes" id="UP001642409">
    <property type="component" value="Unassembled WGS sequence"/>
</dbReference>
<name>A0AA86TA58_9EUKA</name>
<dbReference type="EMBL" id="CAXDID020000038">
    <property type="protein sequence ID" value="CAL5998601.1"/>
    <property type="molecule type" value="Genomic_DNA"/>
</dbReference>
<reference evidence="1" key="1">
    <citation type="submission" date="2023-06" db="EMBL/GenBank/DDBJ databases">
        <authorList>
            <person name="Kurt Z."/>
        </authorList>
    </citation>
    <scope>NUCLEOTIDE SEQUENCE</scope>
</reference>
<keyword evidence="3" id="KW-1185">Reference proteome</keyword>
<sequence length="110" mass="13247">MQIKEYTDEIQLGVNEYKKLISNSKELSVRQHGLQQRQLKIVDNTRDLTGIKSTKNNNSPKMSFRYRVHPIFYSAEEIQQLYYKQDYQLQVYKAAKKQYGWREQRQNAIK</sequence>
<comment type="caution">
    <text evidence="1">The sequence shown here is derived from an EMBL/GenBank/DDBJ whole genome shotgun (WGS) entry which is preliminary data.</text>
</comment>
<organism evidence="1">
    <name type="scientific">Hexamita inflata</name>
    <dbReference type="NCBI Taxonomy" id="28002"/>
    <lineage>
        <taxon>Eukaryota</taxon>
        <taxon>Metamonada</taxon>
        <taxon>Diplomonadida</taxon>
        <taxon>Hexamitidae</taxon>
        <taxon>Hexamitinae</taxon>
        <taxon>Hexamita</taxon>
    </lineage>
</organism>
<accession>A0AA86TA58</accession>
<evidence type="ECO:0000313" key="3">
    <source>
        <dbReference type="Proteomes" id="UP001642409"/>
    </source>
</evidence>
<reference evidence="2 3" key="2">
    <citation type="submission" date="2024-07" db="EMBL/GenBank/DDBJ databases">
        <authorList>
            <person name="Akdeniz Z."/>
        </authorList>
    </citation>
    <scope>NUCLEOTIDE SEQUENCE [LARGE SCALE GENOMIC DNA]</scope>
</reference>
<dbReference type="AlphaFoldDB" id="A0AA86TA58"/>
<evidence type="ECO:0000313" key="2">
    <source>
        <dbReference type="EMBL" id="CAL5998601.1"/>
    </source>
</evidence>
<protein>
    <submittedName>
        <fullName evidence="2">Hypothetical_protein</fullName>
    </submittedName>
</protein>
<evidence type="ECO:0000313" key="1">
    <source>
        <dbReference type="EMBL" id="CAI9912715.1"/>
    </source>
</evidence>
<proteinExistence type="predicted"/>
<gene>
    <name evidence="2" type="ORF">HINF_LOCUS15815</name>
    <name evidence="1" type="ORF">HINF_LOCUS360</name>
</gene>